<dbReference type="Pfam" id="PF12833">
    <property type="entry name" value="HTH_18"/>
    <property type="match status" value="1"/>
</dbReference>
<feature type="compositionally biased region" description="Pro residues" evidence="4">
    <location>
        <begin position="371"/>
        <end position="383"/>
    </location>
</feature>
<feature type="region of interest" description="Disordered" evidence="4">
    <location>
        <begin position="362"/>
        <end position="390"/>
    </location>
</feature>
<dbReference type="PANTHER" id="PTHR47894:SF1">
    <property type="entry name" value="HTH-TYPE TRANSCRIPTIONAL REGULATOR VQSM"/>
    <property type="match status" value="1"/>
</dbReference>
<dbReference type="Proteomes" id="UP000199470">
    <property type="component" value="Unassembled WGS sequence"/>
</dbReference>
<name>A0A1I4IJV5_9BURK</name>
<reference evidence="6 7" key="1">
    <citation type="submission" date="2016-10" db="EMBL/GenBank/DDBJ databases">
        <authorList>
            <person name="de Groot N.N."/>
        </authorList>
    </citation>
    <scope>NUCLEOTIDE SEQUENCE [LARGE SCALE GENOMIC DNA]</scope>
    <source>
        <strain evidence="6 7">ATCC 43154</strain>
    </source>
</reference>
<protein>
    <submittedName>
        <fullName evidence="6">AraC-type DNA-binding protein</fullName>
    </submittedName>
</protein>
<keyword evidence="2 6" id="KW-0238">DNA-binding</keyword>
<dbReference type="InterPro" id="IPR032687">
    <property type="entry name" value="AraC-type_N"/>
</dbReference>
<evidence type="ECO:0000256" key="3">
    <source>
        <dbReference type="ARBA" id="ARBA00023163"/>
    </source>
</evidence>
<dbReference type="Gene3D" id="1.10.10.60">
    <property type="entry name" value="Homeodomain-like"/>
    <property type="match status" value="1"/>
</dbReference>
<dbReference type="PROSITE" id="PS01124">
    <property type="entry name" value="HTH_ARAC_FAMILY_2"/>
    <property type="match status" value="1"/>
</dbReference>
<keyword evidence="3" id="KW-0804">Transcription</keyword>
<keyword evidence="1" id="KW-0805">Transcription regulation</keyword>
<gene>
    <name evidence="6" type="ORF">SAMN02982985_00616</name>
</gene>
<dbReference type="OrthoDB" id="6506763at2"/>
<feature type="domain" description="HTH araC/xylS-type" evidence="5">
    <location>
        <begin position="259"/>
        <end position="360"/>
    </location>
</feature>
<evidence type="ECO:0000313" key="7">
    <source>
        <dbReference type="Proteomes" id="UP000199470"/>
    </source>
</evidence>
<dbReference type="PANTHER" id="PTHR47894">
    <property type="entry name" value="HTH-TYPE TRANSCRIPTIONAL REGULATOR GADX"/>
    <property type="match status" value="1"/>
</dbReference>
<dbReference type="Pfam" id="PF12625">
    <property type="entry name" value="Arabinose_bd"/>
    <property type="match status" value="1"/>
</dbReference>
<sequence length="390" mass="42261">MDRRIIVLARPAAPAGAAGADADVVQPGQLARVYPGHAIAFLTEILQQHGQAPQLSLAGSGIDPATIYMPSSRFSVAQILAVIGNVPRGWSGIAFQVGLRFHVSACGVYGYALLSSPDRDSLVGVVQRYNGLVDPLVMLHYVGTARQPMWGLTPVLACAPTDALYRFAMEMKLASMLTVMRDLYGEAFRFRRIRLRYPAPANAADYRRIFACEIEFDCAANDVSFGRLAATAKRASDPITHAMMLELCEQSFQQINSGTSVSGLVLTILMERQGAFPNIEQTARALQLSCRTLRRRLDAEGTSFSKILLRHRMQLALSYLRTSELSNEEIAGRLGYSDAHNFRRAFLSWAGTAPAHFRQLGRARRGGGRPAPVPAPVPAPLPGPAGLGAG</sequence>
<dbReference type="EMBL" id="FOTW01000005">
    <property type="protein sequence ID" value="SFL54689.1"/>
    <property type="molecule type" value="Genomic_DNA"/>
</dbReference>
<evidence type="ECO:0000256" key="4">
    <source>
        <dbReference type="SAM" id="MobiDB-lite"/>
    </source>
</evidence>
<dbReference type="InterPro" id="IPR009057">
    <property type="entry name" value="Homeodomain-like_sf"/>
</dbReference>
<organism evidence="6 7">
    <name type="scientific">Rugamonas rubra</name>
    <dbReference type="NCBI Taxonomy" id="758825"/>
    <lineage>
        <taxon>Bacteria</taxon>
        <taxon>Pseudomonadati</taxon>
        <taxon>Pseudomonadota</taxon>
        <taxon>Betaproteobacteria</taxon>
        <taxon>Burkholderiales</taxon>
        <taxon>Oxalobacteraceae</taxon>
        <taxon>Telluria group</taxon>
        <taxon>Rugamonas</taxon>
    </lineage>
</organism>
<dbReference type="SMART" id="SM00342">
    <property type="entry name" value="HTH_ARAC"/>
    <property type="match status" value="1"/>
</dbReference>
<evidence type="ECO:0000259" key="5">
    <source>
        <dbReference type="PROSITE" id="PS01124"/>
    </source>
</evidence>
<evidence type="ECO:0000256" key="1">
    <source>
        <dbReference type="ARBA" id="ARBA00023015"/>
    </source>
</evidence>
<evidence type="ECO:0000256" key="2">
    <source>
        <dbReference type="ARBA" id="ARBA00023125"/>
    </source>
</evidence>
<dbReference type="GO" id="GO:0000976">
    <property type="term" value="F:transcription cis-regulatory region binding"/>
    <property type="evidence" value="ECO:0007669"/>
    <property type="project" value="TreeGrafter"/>
</dbReference>
<keyword evidence="7" id="KW-1185">Reference proteome</keyword>
<dbReference type="SUPFAM" id="SSF46689">
    <property type="entry name" value="Homeodomain-like"/>
    <property type="match status" value="1"/>
</dbReference>
<proteinExistence type="predicted"/>
<accession>A0A1I4IJV5</accession>
<dbReference type="STRING" id="758825.SAMN02982985_00616"/>
<dbReference type="InterPro" id="IPR018060">
    <property type="entry name" value="HTH_AraC"/>
</dbReference>
<evidence type="ECO:0000313" key="6">
    <source>
        <dbReference type="EMBL" id="SFL54689.1"/>
    </source>
</evidence>
<dbReference type="GO" id="GO:0003700">
    <property type="term" value="F:DNA-binding transcription factor activity"/>
    <property type="evidence" value="ECO:0007669"/>
    <property type="project" value="InterPro"/>
</dbReference>
<dbReference type="AlphaFoldDB" id="A0A1I4IJV5"/>
<dbReference type="GO" id="GO:0005829">
    <property type="term" value="C:cytosol"/>
    <property type="evidence" value="ECO:0007669"/>
    <property type="project" value="TreeGrafter"/>
</dbReference>